<dbReference type="Proteomes" id="UP000199532">
    <property type="component" value="Unassembled WGS sequence"/>
</dbReference>
<dbReference type="STRING" id="408657.SAMN04487995_1886"/>
<dbReference type="AlphaFoldDB" id="A0A1H6T870"/>
<proteinExistence type="predicted"/>
<accession>A0A1H6T870</accession>
<keyword evidence="4" id="KW-1185">Reference proteome</keyword>
<dbReference type="GO" id="GO:0080120">
    <property type="term" value="P:CAAX-box protein maturation"/>
    <property type="evidence" value="ECO:0007669"/>
    <property type="project" value="UniProtKB-ARBA"/>
</dbReference>
<feature type="transmembrane region" description="Helical" evidence="1">
    <location>
        <begin position="75"/>
        <end position="97"/>
    </location>
</feature>
<evidence type="ECO:0000259" key="2">
    <source>
        <dbReference type="Pfam" id="PF02517"/>
    </source>
</evidence>
<evidence type="ECO:0000313" key="3">
    <source>
        <dbReference type="EMBL" id="SEI72435.1"/>
    </source>
</evidence>
<feature type="domain" description="CAAX prenyl protease 2/Lysostaphin resistance protein A-like" evidence="2">
    <location>
        <begin position="152"/>
        <end position="242"/>
    </location>
</feature>
<feature type="transmembrane region" description="Helical" evidence="1">
    <location>
        <begin position="37"/>
        <end position="55"/>
    </location>
</feature>
<feature type="transmembrane region" description="Helical" evidence="1">
    <location>
        <begin position="109"/>
        <end position="132"/>
    </location>
</feature>
<feature type="transmembrane region" description="Helical" evidence="1">
    <location>
        <begin position="181"/>
        <end position="200"/>
    </location>
</feature>
<reference evidence="3 4" key="1">
    <citation type="submission" date="2016-10" db="EMBL/GenBank/DDBJ databases">
        <authorList>
            <person name="de Groot N.N."/>
        </authorList>
    </citation>
    <scope>NUCLEOTIDE SEQUENCE [LARGE SCALE GENOMIC DNA]</scope>
    <source>
        <strain evidence="3 4">DSM 19938</strain>
    </source>
</reference>
<feature type="transmembrane region" description="Helical" evidence="1">
    <location>
        <begin position="206"/>
        <end position="224"/>
    </location>
</feature>
<organism evidence="3 4">
    <name type="scientific">Dyadobacter koreensis</name>
    <dbReference type="NCBI Taxonomy" id="408657"/>
    <lineage>
        <taxon>Bacteria</taxon>
        <taxon>Pseudomonadati</taxon>
        <taxon>Bacteroidota</taxon>
        <taxon>Cytophagia</taxon>
        <taxon>Cytophagales</taxon>
        <taxon>Spirosomataceae</taxon>
        <taxon>Dyadobacter</taxon>
    </lineage>
</organism>
<dbReference type="PANTHER" id="PTHR39430">
    <property type="entry name" value="MEMBRANE-ASSOCIATED PROTEASE-RELATED"/>
    <property type="match status" value="1"/>
</dbReference>
<sequence length="311" mass="35443">MSSLFNPLNDKRRFRSYDTITPLLKNQTYSNKGWKNVLLIVVPYLVVGGAFQFIALRVAGLEFSSEVLTTDKHFFIIALFDLLVAFLLVAVFTVYFVKDSFISVGFRPGFILTDIFVGISTGFVIMFISLLILVQTGQVEVKNVDRNVVDGLWIFGTFVFVGISEELLLRGYVLNNLMVSFNKYTALVISSALFAFMHIANPNLDMLGFAGLFFAGLFLGYAYIITQNLWLPIALHFSWNFFQSFFGFNVSGNDFYSFVITTFQKENIWNGGDFGFEGSLISLIFQPLMIVSLYFIFRKRNIETRMSDRLK</sequence>
<keyword evidence="1" id="KW-0472">Membrane</keyword>
<keyword evidence="1" id="KW-1133">Transmembrane helix</keyword>
<keyword evidence="1" id="KW-0812">Transmembrane</keyword>
<feature type="transmembrane region" description="Helical" evidence="1">
    <location>
        <begin position="279"/>
        <end position="297"/>
    </location>
</feature>
<dbReference type="InterPro" id="IPR003675">
    <property type="entry name" value="Rce1/LyrA-like_dom"/>
</dbReference>
<evidence type="ECO:0000313" key="4">
    <source>
        <dbReference type="Proteomes" id="UP000199532"/>
    </source>
</evidence>
<evidence type="ECO:0000256" key="1">
    <source>
        <dbReference type="SAM" id="Phobius"/>
    </source>
</evidence>
<gene>
    <name evidence="3" type="ORF">SAMN04487995_1886</name>
</gene>
<dbReference type="GO" id="GO:0004175">
    <property type="term" value="F:endopeptidase activity"/>
    <property type="evidence" value="ECO:0007669"/>
    <property type="project" value="UniProtKB-ARBA"/>
</dbReference>
<dbReference type="PANTHER" id="PTHR39430:SF1">
    <property type="entry name" value="PROTEASE"/>
    <property type="match status" value="1"/>
</dbReference>
<name>A0A1H6T870_9BACT</name>
<dbReference type="Pfam" id="PF02517">
    <property type="entry name" value="Rce1-like"/>
    <property type="match status" value="1"/>
</dbReference>
<protein>
    <recommendedName>
        <fullName evidence="2">CAAX prenyl protease 2/Lysostaphin resistance protein A-like domain-containing protein</fullName>
    </recommendedName>
</protein>
<dbReference type="EMBL" id="FNXY01000003">
    <property type="protein sequence ID" value="SEI72435.1"/>
    <property type="molecule type" value="Genomic_DNA"/>
</dbReference>
<feature type="transmembrane region" description="Helical" evidence="1">
    <location>
        <begin position="152"/>
        <end position="169"/>
    </location>
</feature>